<dbReference type="Proteomes" id="UP000640363">
    <property type="component" value="Unassembled WGS sequence"/>
</dbReference>
<accession>A0ABR7JV67</accession>
<gene>
    <name evidence="2" type="ORF">H8892_02190</name>
</gene>
<comment type="caution">
    <text evidence="2">The sequence shown here is derived from an EMBL/GenBank/DDBJ whole genome shotgun (WGS) entry which is preliminary data.</text>
</comment>
<dbReference type="RefSeq" id="WP_120055185.1">
    <property type="nucleotide sequence ID" value="NZ_JACRWI010000001.1"/>
</dbReference>
<evidence type="ECO:0000259" key="1">
    <source>
        <dbReference type="Pfam" id="PF18737"/>
    </source>
</evidence>
<evidence type="ECO:0000313" key="2">
    <source>
        <dbReference type="EMBL" id="MBC6000764.1"/>
    </source>
</evidence>
<sequence>MKIVDLDALIDKIDSELSWRKKELSALKFNVEESRNFIEAEQSRFIRMGLAMLYAHWEGAIKSLAEYYLNYVANQHLYYKELKDSFLAITMKHEFVQFDASQKASLHNQFVRSIFLKQEEQSKIPYKNVIKTNSNLKIEIFKEIAACLSLDSTEYELKGNIINERLLENRNKVAHGERIERLSGVSSISEYVELHNLVSDLIFKFSEDIKTAAKLEQYKK</sequence>
<evidence type="ECO:0000313" key="3">
    <source>
        <dbReference type="Proteomes" id="UP000640363"/>
    </source>
</evidence>
<protein>
    <recommendedName>
        <fullName evidence="1">MAE-28990/MAE-18760-like HEPN domain-containing protein</fullName>
    </recommendedName>
</protein>
<proteinExistence type="predicted"/>
<name>A0ABR7JV67_9FIRM</name>
<dbReference type="InterPro" id="IPR040788">
    <property type="entry name" value="HEPN_MAE_28990"/>
</dbReference>
<reference evidence="2 3" key="1">
    <citation type="submission" date="2020-08" db="EMBL/GenBank/DDBJ databases">
        <authorList>
            <person name="Liu C."/>
            <person name="Sun Q."/>
        </authorList>
    </citation>
    <scope>NUCLEOTIDE SEQUENCE [LARGE SCALE GENOMIC DNA]</scope>
    <source>
        <strain evidence="2 3">NSJ-78</strain>
    </source>
</reference>
<feature type="domain" description="MAE-28990/MAE-18760-like HEPN" evidence="1">
    <location>
        <begin position="11"/>
        <end position="218"/>
    </location>
</feature>
<organism evidence="2 3">
    <name type="scientific">Veillonella hominis</name>
    <dbReference type="NCBI Taxonomy" id="2764330"/>
    <lineage>
        <taxon>Bacteria</taxon>
        <taxon>Bacillati</taxon>
        <taxon>Bacillota</taxon>
        <taxon>Negativicutes</taxon>
        <taxon>Veillonellales</taxon>
        <taxon>Veillonellaceae</taxon>
        <taxon>Veillonella</taxon>
    </lineage>
</organism>
<dbReference type="EMBL" id="JACRWI010000001">
    <property type="protein sequence ID" value="MBC6000764.1"/>
    <property type="molecule type" value="Genomic_DNA"/>
</dbReference>
<keyword evidence="3" id="KW-1185">Reference proteome</keyword>
<dbReference type="Pfam" id="PF18737">
    <property type="entry name" value="HEPN_MAE_28990"/>
    <property type="match status" value="1"/>
</dbReference>